<keyword evidence="2" id="KW-0812">Transmembrane</keyword>
<evidence type="ECO:0000313" key="5">
    <source>
        <dbReference type="Proteomes" id="UP001302602"/>
    </source>
</evidence>
<keyword evidence="2" id="KW-0472">Membrane</keyword>
<dbReference type="RefSeq" id="XP_062649921.1">
    <property type="nucleotide sequence ID" value="XM_062796151.1"/>
</dbReference>
<evidence type="ECO:0000259" key="3">
    <source>
        <dbReference type="Pfam" id="PF24840"/>
    </source>
</evidence>
<feature type="domain" description="SigF-like NTF2-like" evidence="3">
    <location>
        <begin position="92"/>
        <end position="143"/>
    </location>
</feature>
<feature type="region of interest" description="Disordered" evidence="1">
    <location>
        <begin position="182"/>
        <end position="201"/>
    </location>
</feature>
<evidence type="ECO:0000256" key="1">
    <source>
        <dbReference type="SAM" id="MobiDB-lite"/>
    </source>
</evidence>
<keyword evidence="5" id="KW-1185">Reference proteome</keyword>
<sequence length="271" mass="30331">MENPAEEIKHVIQTLTQGTPEEQHDAIYRYYTPGATFEHPFCRVPSFTNLNVPGVGHFDSRALITAVYRCAIQLQSHLAEQTFNHRFLSPDKILSPRINLEIESCVLDEKTNIIYLRVFQIFSIWCIPFHRAPVRLVSVLHLAPTIPSDAGTPPPPYDAAKEKLHAVQEGAEPSYAAVASGGASAEQAEQHHQEQQEEARRRATRYLIKKQEDLYQVNEFLKFVLLGPGAAMAGLLQLFSTLTCLVGAILLGPFMKAIWPARAGNAKQKQY</sequence>
<dbReference type="PANTHER" id="PTHR35393">
    <property type="entry name" value="CHROMOSOME 1, WHOLE GENOME SHOTGUN SEQUENCE"/>
    <property type="match status" value="1"/>
</dbReference>
<dbReference type="PANTHER" id="PTHR35393:SF1">
    <property type="entry name" value="SNOAL-LIKE DOMAIN-CONTAINING PROTEIN"/>
    <property type="match status" value="1"/>
</dbReference>
<evidence type="ECO:0000256" key="2">
    <source>
        <dbReference type="SAM" id="Phobius"/>
    </source>
</evidence>
<dbReference type="AlphaFoldDB" id="A0AAN6U485"/>
<gene>
    <name evidence="4" type="ORF">N657DRAFT_679138</name>
</gene>
<protein>
    <recommendedName>
        <fullName evidence="3">SigF-like NTF2-like domain-containing protein</fullName>
    </recommendedName>
</protein>
<dbReference type="EMBL" id="MU853225">
    <property type="protein sequence ID" value="KAK4126150.1"/>
    <property type="molecule type" value="Genomic_DNA"/>
</dbReference>
<dbReference type="GeneID" id="87832919"/>
<dbReference type="Pfam" id="PF24840">
    <property type="entry name" value="NTF2_SigF"/>
    <property type="match status" value="2"/>
</dbReference>
<name>A0AAN6U485_9PEZI</name>
<dbReference type="Proteomes" id="UP001302602">
    <property type="component" value="Unassembled WGS sequence"/>
</dbReference>
<accession>A0AAN6U485</accession>
<dbReference type="InterPro" id="IPR057514">
    <property type="entry name" value="NTF2_SigF"/>
</dbReference>
<feature type="domain" description="SigF-like NTF2-like" evidence="3">
    <location>
        <begin position="1"/>
        <end position="48"/>
    </location>
</feature>
<proteinExistence type="predicted"/>
<reference evidence="4" key="1">
    <citation type="journal article" date="2023" name="Mol. Phylogenet. Evol.">
        <title>Genome-scale phylogeny and comparative genomics of the fungal order Sordariales.</title>
        <authorList>
            <person name="Hensen N."/>
            <person name="Bonometti L."/>
            <person name="Westerberg I."/>
            <person name="Brannstrom I.O."/>
            <person name="Guillou S."/>
            <person name="Cros-Aarteil S."/>
            <person name="Calhoun S."/>
            <person name="Haridas S."/>
            <person name="Kuo A."/>
            <person name="Mondo S."/>
            <person name="Pangilinan J."/>
            <person name="Riley R."/>
            <person name="LaButti K."/>
            <person name="Andreopoulos B."/>
            <person name="Lipzen A."/>
            <person name="Chen C."/>
            <person name="Yan M."/>
            <person name="Daum C."/>
            <person name="Ng V."/>
            <person name="Clum A."/>
            <person name="Steindorff A."/>
            <person name="Ohm R.A."/>
            <person name="Martin F."/>
            <person name="Silar P."/>
            <person name="Natvig D.O."/>
            <person name="Lalanne C."/>
            <person name="Gautier V."/>
            <person name="Ament-Velasquez S.L."/>
            <person name="Kruys A."/>
            <person name="Hutchinson M.I."/>
            <person name="Powell A.J."/>
            <person name="Barry K."/>
            <person name="Miller A.N."/>
            <person name="Grigoriev I.V."/>
            <person name="Debuchy R."/>
            <person name="Gladieux P."/>
            <person name="Hiltunen Thoren M."/>
            <person name="Johannesson H."/>
        </authorList>
    </citation>
    <scope>NUCLEOTIDE SEQUENCE</scope>
    <source>
        <strain evidence="4">CBS 731.68</strain>
    </source>
</reference>
<reference evidence="4" key="2">
    <citation type="submission" date="2023-05" db="EMBL/GenBank/DDBJ databases">
        <authorList>
            <consortium name="Lawrence Berkeley National Laboratory"/>
            <person name="Steindorff A."/>
            <person name="Hensen N."/>
            <person name="Bonometti L."/>
            <person name="Westerberg I."/>
            <person name="Brannstrom I.O."/>
            <person name="Guillou S."/>
            <person name="Cros-Aarteil S."/>
            <person name="Calhoun S."/>
            <person name="Haridas S."/>
            <person name="Kuo A."/>
            <person name="Mondo S."/>
            <person name="Pangilinan J."/>
            <person name="Riley R."/>
            <person name="Labutti K."/>
            <person name="Andreopoulos B."/>
            <person name="Lipzen A."/>
            <person name="Chen C."/>
            <person name="Yanf M."/>
            <person name="Daum C."/>
            <person name="Ng V."/>
            <person name="Clum A."/>
            <person name="Ohm R."/>
            <person name="Martin F."/>
            <person name="Silar P."/>
            <person name="Natvig D."/>
            <person name="Lalanne C."/>
            <person name="Gautier V."/>
            <person name="Ament-Velasquez S.L."/>
            <person name="Kruys A."/>
            <person name="Hutchinson M.I."/>
            <person name="Powell A.J."/>
            <person name="Barry K."/>
            <person name="Miller A.N."/>
            <person name="Grigoriev I.V."/>
            <person name="Debuchy R."/>
            <person name="Gladieux P."/>
            <person name="Thoren M.H."/>
            <person name="Johannesson H."/>
        </authorList>
    </citation>
    <scope>NUCLEOTIDE SEQUENCE</scope>
    <source>
        <strain evidence="4">CBS 731.68</strain>
    </source>
</reference>
<feature type="compositionally biased region" description="Basic and acidic residues" evidence="1">
    <location>
        <begin position="188"/>
        <end position="201"/>
    </location>
</feature>
<keyword evidence="2" id="KW-1133">Transmembrane helix</keyword>
<comment type="caution">
    <text evidence="4">The sequence shown here is derived from an EMBL/GenBank/DDBJ whole genome shotgun (WGS) entry which is preliminary data.</text>
</comment>
<organism evidence="4 5">
    <name type="scientific">Parathielavia appendiculata</name>
    <dbReference type="NCBI Taxonomy" id="2587402"/>
    <lineage>
        <taxon>Eukaryota</taxon>
        <taxon>Fungi</taxon>
        <taxon>Dikarya</taxon>
        <taxon>Ascomycota</taxon>
        <taxon>Pezizomycotina</taxon>
        <taxon>Sordariomycetes</taxon>
        <taxon>Sordariomycetidae</taxon>
        <taxon>Sordariales</taxon>
        <taxon>Chaetomiaceae</taxon>
        <taxon>Parathielavia</taxon>
    </lineage>
</organism>
<feature type="transmembrane region" description="Helical" evidence="2">
    <location>
        <begin position="230"/>
        <end position="252"/>
    </location>
</feature>
<evidence type="ECO:0000313" key="4">
    <source>
        <dbReference type="EMBL" id="KAK4126150.1"/>
    </source>
</evidence>